<name>A0A232ET35_9HYME</name>
<keyword evidence="2" id="KW-1185">Reference proteome</keyword>
<dbReference type="AlphaFoldDB" id="A0A232ET35"/>
<evidence type="ECO:0000313" key="1">
    <source>
        <dbReference type="EMBL" id="OXU21487.1"/>
    </source>
</evidence>
<protein>
    <submittedName>
        <fullName evidence="1">Uncharacterized protein</fullName>
    </submittedName>
</protein>
<gene>
    <name evidence="1" type="ORF">TSAR_009077</name>
</gene>
<reference evidence="1 2" key="1">
    <citation type="journal article" date="2017" name="Curr. Biol.">
        <title>The Evolution of Venom by Co-option of Single-Copy Genes.</title>
        <authorList>
            <person name="Martinson E.O."/>
            <person name="Mrinalini"/>
            <person name="Kelkar Y.D."/>
            <person name="Chang C.H."/>
            <person name="Werren J.H."/>
        </authorList>
    </citation>
    <scope>NUCLEOTIDE SEQUENCE [LARGE SCALE GENOMIC DNA]</scope>
    <source>
        <strain evidence="1 2">Alberta</strain>
        <tissue evidence="1">Whole body</tissue>
    </source>
</reference>
<proteinExistence type="predicted"/>
<dbReference type="Proteomes" id="UP000215335">
    <property type="component" value="Unassembled WGS sequence"/>
</dbReference>
<organism evidence="1 2">
    <name type="scientific">Trichomalopsis sarcophagae</name>
    <dbReference type="NCBI Taxonomy" id="543379"/>
    <lineage>
        <taxon>Eukaryota</taxon>
        <taxon>Metazoa</taxon>
        <taxon>Ecdysozoa</taxon>
        <taxon>Arthropoda</taxon>
        <taxon>Hexapoda</taxon>
        <taxon>Insecta</taxon>
        <taxon>Pterygota</taxon>
        <taxon>Neoptera</taxon>
        <taxon>Endopterygota</taxon>
        <taxon>Hymenoptera</taxon>
        <taxon>Apocrita</taxon>
        <taxon>Proctotrupomorpha</taxon>
        <taxon>Chalcidoidea</taxon>
        <taxon>Pteromalidae</taxon>
        <taxon>Pteromalinae</taxon>
        <taxon>Trichomalopsis</taxon>
    </lineage>
</organism>
<comment type="caution">
    <text evidence="1">The sequence shown here is derived from an EMBL/GenBank/DDBJ whole genome shotgun (WGS) entry which is preliminary data.</text>
</comment>
<feature type="non-terminal residue" evidence="1">
    <location>
        <position position="1"/>
    </location>
</feature>
<dbReference type="EMBL" id="NNAY01002351">
    <property type="protein sequence ID" value="OXU21487.1"/>
    <property type="molecule type" value="Genomic_DNA"/>
</dbReference>
<accession>A0A232ET35</accession>
<sequence>IKWRGSATKATLRNRRSRGARNTIYFYIGIFYDTEKNAYLYCSCFFWLISIFSNLNENCCK</sequence>
<evidence type="ECO:0000313" key="2">
    <source>
        <dbReference type="Proteomes" id="UP000215335"/>
    </source>
</evidence>